<feature type="domain" description="Enoyl reductase (ER)" evidence="2">
    <location>
        <begin position="68"/>
        <end position="363"/>
    </location>
</feature>
<dbReference type="Proteomes" id="UP000217446">
    <property type="component" value="Unassembled WGS sequence"/>
</dbReference>
<dbReference type="InterPro" id="IPR013154">
    <property type="entry name" value="ADH-like_N"/>
</dbReference>
<keyword evidence="4" id="KW-1185">Reference proteome</keyword>
<dbReference type="SUPFAM" id="SSF51735">
    <property type="entry name" value="NAD(P)-binding Rossmann-fold domains"/>
    <property type="match status" value="1"/>
</dbReference>
<gene>
    <name evidence="3" type="ORF">SO3561_09753</name>
</gene>
<dbReference type="Gene3D" id="3.90.180.10">
    <property type="entry name" value="Medium-chain alcohol dehydrogenases, catalytic domain"/>
    <property type="match status" value="1"/>
</dbReference>
<dbReference type="InterPro" id="IPR051603">
    <property type="entry name" value="Zinc-ADH_QOR/CCCR"/>
</dbReference>
<evidence type="ECO:0000313" key="3">
    <source>
        <dbReference type="EMBL" id="GAX58182.1"/>
    </source>
</evidence>
<dbReference type="Pfam" id="PF08240">
    <property type="entry name" value="ADH_N"/>
    <property type="match status" value="1"/>
</dbReference>
<dbReference type="InterPro" id="IPR020843">
    <property type="entry name" value="ER"/>
</dbReference>
<sequence>MHASYMPGSPRRTDFTVVAACPIRGVTHFKVPTYELIVTRLAFVALIAFEYAKGRTKIMRAAVVKKIGGPEAVEVLEVPLPEPGPLEVRIKVAAAALNPADAAVWAGVFRPLEEVEYTGLGLDAAGTVDAVGPGVPLKVGTPVIAFDAPVLRPTKAQAEFLVTDVNSIAPAPEGMDLTLAATIPLNAMTASLALDHLPLRPRDTLLVTGAAGAVGGYAVELARTRGARIVAQGRPEDEEFLRGRGATWFVSRDEELSEAVRRFVPEGVDGVLDAAALGAPALAAVRNGGIFVSVRGDVLPAPQRGVVVRLTAAGPEATRLSYLSALAEVGVLTPRVAQIYPLSQAAEAHAQLTRGGQRGRIVLVP</sequence>
<dbReference type="EMBL" id="BDQI01000047">
    <property type="protein sequence ID" value="GAX58182.1"/>
    <property type="molecule type" value="Genomic_DNA"/>
</dbReference>
<dbReference type="SMART" id="SM00829">
    <property type="entry name" value="PKS_ER"/>
    <property type="match status" value="1"/>
</dbReference>
<evidence type="ECO:0000256" key="1">
    <source>
        <dbReference type="ARBA" id="ARBA00022857"/>
    </source>
</evidence>
<dbReference type="AlphaFoldDB" id="A0A250VVZ1"/>
<proteinExistence type="predicted"/>
<dbReference type="InterPro" id="IPR011032">
    <property type="entry name" value="GroES-like_sf"/>
</dbReference>
<protein>
    <submittedName>
        <fullName evidence="3">NADPH:quinone reductase</fullName>
    </submittedName>
</protein>
<dbReference type="STRING" id="1963.AQJ27_39730"/>
<organism evidence="3 4">
    <name type="scientific">Streptomyces olivochromogenes</name>
    <dbReference type="NCBI Taxonomy" id="1963"/>
    <lineage>
        <taxon>Bacteria</taxon>
        <taxon>Bacillati</taxon>
        <taxon>Actinomycetota</taxon>
        <taxon>Actinomycetes</taxon>
        <taxon>Kitasatosporales</taxon>
        <taxon>Streptomycetaceae</taxon>
        <taxon>Streptomyces</taxon>
    </lineage>
</organism>
<accession>A0A250VVZ1</accession>
<name>A0A250VVZ1_STROL</name>
<evidence type="ECO:0000313" key="4">
    <source>
        <dbReference type="Proteomes" id="UP000217446"/>
    </source>
</evidence>
<reference evidence="4" key="1">
    <citation type="submission" date="2017-05" db="EMBL/GenBank/DDBJ databases">
        <title>Streptomyces olivochromogenes NBRC 3561 whole genome shotgun sequence.</title>
        <authorList>
            <person name="Dohra H."/>
            <person name="Kodani S."/>
        </authorList>
    </citation>
    <scope>NUCLEOTIDE SEQUENCE [LARGE SCALE GENOMIC DNA]</scope>
    <source>
        <strain evidence="4">NBRC 3561</strain>
    </source>
</reference>
<dbReference type="GO" id="GO:0016491">
    <property type="term" value="F:oxidoreductase activity"/>
    <property type="evidence" value="ECO:0007669"/>
    <property type="project" value="InterPro"/>
</dbReference>
<keyword evidence="1" id="KW-0521">NADP</keyword>
<dbReference type="CDD" id="cd05289">
    <property type="entry name" value="MDR_like_2"/>
    <property type="match status" value="1"/>
</dbReference>
<dbReference type="Gene3D" id="3.40.50.720">
    <property type="entry name" value="NAD(P)-binding Rossmann-like Domain"/>
    <property type="match status" value="1"/>
</dbReference>
<comment type="caution">
    <text evidence="3">The sequence shown here is derived from an EMBL/GenBank/DDBJ whole genome shotgun (WGS) entry which is preliminary data.</text>
</comment>
<dbReference type="PANTHER" id="PTHR44154:SF1">
    <property type="entry name" value="QUINONE OXIDOREDUCTASE"/>
    <property type="match status" value="1"/>
</dbReference>
<dbReference type="InterPro" id="IPR036291">
    <property type="entry name" value="NAD(P)-bd_dom_sf"/>
</dbReference>
<dbReference type="Pfam" id="PF13602">
    <property type="entry name" value="ADH_zinc_N_2"/>
    <property type="match status" value="1"/>
</dbReference>
<dbReference type="SUPFAM" id="SSF50129">
    <property type="entry name" value="GroES-like"/>
    <property type="match status" value="1"/>
</dbReference>
<dbReference type="PANTHER" id="PTHR44154">
    <property type="entry name" value="QUINONE OXIDOREDUCTASE"/>
    <property type="match status" value="1"/>
</dbReference>
<evidence type="ECO:0000259" key="2">
    <source>
        <dbReference type="SMART" id="SM00829"/>
    </source>
</evidence>